<feature type="transmembrane region" description="Helical" evidence="1">
    <location>
        <begin position="44"/>
        <end position="64"/>
    </location>
</feature>
<protein>
    <submittedName>
        <fullName evidence="2">Uncharacterized protein</fullName>
    </submittedName>
</protein>
<dbReference type="EMBL" id="UAWL01000006">
    <property type="protein sequence ID" value="SQB99551.1"/>
    <property type="molecule type" value="Genomic_DNA"/>
</dbReference>
<organism evidence="2 3">
    <name type="scientific">Helicobacter fennelliae</name>
    <dbReference type="NCBI Taxonomy" id="215"/>
    <lineage>
        <taxon>Bacteria</taxon>
        <taxon>Pseudomonadati</taxon>
        <taxon>Campylobacterota</taxon>
        <taxon>Epsilonproteobacteria</taxon>
        <taxon>Campylobacterales</taxon>
        <taxon>Helicobacteraceae</taxon>
        <taxon>Helicobacter</taxon>
    </lineage>
</organism>
<dbReference type="Proteomes" id="UP000250166">
    <property type="component" value="Unassembled WGS sequence"/>
</dbReference>
<keyword evidence="1" id="KW-1133">Transmembrane helix</keyword>
<keyword evidence="1" id="KW-0472">Membrane</keyword>
<evidence type="ECO:0000313" key="2">
    <source>
        <dbReference type="EMBL" id="SQB99551.1"/>
    </source>
</evidence>
<keyword evidence="1" id="KW-0812">Transmembrane</keyword>
<feature type="transmembrane region" description="Helical" evidence="1">
    <location>
        <begin position="100"/>
        <end position="122"/>
    </location>
</feature>
<dbReference type="RefSeq" id="WP_172586709.1">
    <property type="nucleotide sequence ID" value="NZ_UAWL01000006.1"/>
</dbReference>
<reference evidence="2 3" key="1">
    <citation type="submission" date="2018-06" db="EMBL/GenBank/DDBJ databases">
        <authorList>
            <consortium name="Pathogen Informatics"/>
            <person name="Doyle S."/>
        </authorList>
    </citation>
    <scope>NUCLEOTIDE SEQUENCE [LARGE SCALE GENOMIC DNA]</scope>
    <source>
        <strain evidence="2 3">NCTC13102</strain>
    </source>
</reference>
<evidence type="ECO:0000256" key="1">
    <source>
        <dbReference type="SAM" id="Phobius"/>
    </source>
</evidence>
<accession>A0A2X3BFF9</accession>
<gene>
    <name evidence="2" type="ORF">NCTC13102_01876</name>
</gene>
<name>A0A2X3BFF9_9HELI</name>
<dbReference type="AlphaFoldDB" id="A0A2X3BFF9"/>
<proteinExistence type="predicted"/>
<evidence type="ECO:0000313" key="3">
    <source>
        <dbReference type="Proteomes" id="UP000250166"/>
    </source>
</evidence>
<feature type="transmembrane region" description="Helical" evidence="1">
    <location>
        <begin position="7"/>
        <end position="32"/>
    </location>
</feature>
<sequence length="124" mass="14741">MPDGFGFLAYVFILLILILGGISCLCIVFFIRFQSFRSFVYSKAFWIAWLFPYYTLLLIVCITYEWGLLKMYICSISLPLVYYIRRVFIQSHWNLAPNEFSLWIIPMSVFSLCIHSSMVLAWRY</sequence>